<dbReference type="SUPFAM" id="SSF51621">
    <property type="entry name" value="Phosphoenolpyruvate/pyruvate domain"/>
    <property type="match status" value="1"/>
</dbReference>
<protein>
    <submittedName>
        <fullName evidence="5">2-keto-3-deoxy-L-rhamnonate aldolase</fullName>
    </submittedName>
</protein>
<evidence type="ECO:0000313" key="5">
    <source>
        <dbReference type="EMBL" id="GAA0720294.1"/>
    </source>
</evidence>
<dbReference type="Gene3D" id="3.20.20.60">
    <property type="entry name" value="Phosphoenolpyruvate-binding domains"/>
    <property type="match status" value="1"/>
</dbReference>
<keyword evidence="3" id="KW-0456">Lyase</keyword>
<dbReference type="EMBL" id="BAAACF010000001">
    <property type="protein sequence ID" value="GAA0720294.1"/>
    <property type="molecule type" value="Genomic_DNA"/>
</dbReference>
<accession>A0ABN1IS32</accession>
<evidence type="ECO:0000256" key="1">
    <source>
        <dbReference type="ARBA" id="ARBA00005568"/>
    </source>
</evidence>
<comment type="similarity">
    <text evidence="1">Belongs to the HpcH/HpaI aldolase family.</text>
</comment>
<evidence type="ECO:0000313" key="6">
    <source>
        <dbReference type="Proteomes" id="UP001500339"/>
    </source>
</evidence>
<evidence type="ECO:0000259" key="4">
    <source>
        <dbReference type="Pfam" id="PF03328"/>
    </source>
</evidence>
<dbReference type="PANTHER" id="PTHR30502">
    <property type="entry name" value="2-KETO-3-DEOXY-L-RHAMNONATE ALDOLASE"/>
    <property type="match status" value="1"/>
</dbReference>
<dbReference type="Proteomes" id="UP001500339">
    <property type="component" value="Unassembled WGS sequence"/>
</dbReference>
<sequence>MLKPDLKQKLSNGEVVFGTFFKLNSASLVEMLGYAGFDFVIIDNEHSNYSFSEMENLIRAGDCVNMHTIVRIPSATEENIAHALDSGASGVQVPGLTTVEQVKKAMVHTKYYPLGRRGLTTVQRACKFSFMNKNDYIKASNEDTLVVVHVENKEMVDQIEELCQISQIDVLFAGPADLSQSIGKPGEVNDPEVMALIEKIFTVAAKYKKAVGIYVGNAASAEKYIKMGAQFIAFQSDVAIIYDAIKNYNKIFNELKNK</sequence>
<name>A0ABN1IS32_9CLOT</name>
<dbReference type="InterPro" id="IPR005000">
    <property type="entry name" value="Aldolase/citrate-lyase_domain"/>
</dbReference>
<dbReference type="InterPro" id="IPR050251">
    <property type="entry name" value="HpcH-HpaI_aldolase"/>
</dbReference>
<proteinExistence type="inferred from homology"/>
<dbReference type="InterPro" id="IPR015813">
    <property type="entry name" value="Pyrv/PenolPyrv_kinase-like_dom"/>
</dbReference>
<keyword evidence="6" id="KW-1185">Reference proteome</keyword>
<dbReference type="PANTHER" id="PTHR30502:SF0">
    <property type="entry name" value="PHOSPHOENOLPYRUVATE CARBOXYLASE FAMILY PROTEIN"/>
    <property type="match status" value="1"/>
</dbReference>
<evidence type="ECO:0000256" key="3">
    <source>
        <dbReference type="ARBA" id="ARBA00023239"/>
    </source>
</evidence>
<keyword evidence="2" id="KW-0479">Metal-binding</keyword>
<reference evidence="5 6" key="1">
    <citation type="journal article" date="2019" name="Int. J. Syst. Evol. Microbiol.">
        <title>The Global Catalogue of Microorganisms (GCM) 10K type strain sequencing project: providing services to taxonomists for standard genome sequencing and annotation.</title>
        <authorList>
            <consortium name="The Broad Institute Genomics Platform"/>
            <consortium name="The Broad Institute Genome Sequencing Center for Infectious Disease"/>
            <person name="Wu L."/>
            <person name="Ma J."/>
        </authorList>
    </citation>
    <scope>NUCLEOTIDE SEQUENCE [LARGE SCALE GENOMIC DNA]</scope>
    <source>
        <strain evidence="5 6">JCM 1405</strain>
    </source>
</reference>
<feature type="domain" description="HpcH/HpaI aldolase/citrate lyase" evidence="4">
    <location>
        <begin position="18"/>
        <end position="240"/>
    </location>
</feature>
<gene>
    <name evidence="5" type="primary">yfaU</name>
    <name evidence="5" type="ORF">GCM10008905_09320</name>
</gene>
<organism evidence="5 6">
    <name type="scientific">Clostridium malenominatum</name>
    <dbReference type="NCBI Taxonomy" id="1539"/>
    <lineage>
        <taxon>Bacteria</taxon>
        <taxon>Bacillati</taxon>
        <taxon>Bacillota</taxon>
        <taxon>Clostridia</taxon>
        <taxon>Eubacteriales</taxon>
        <taxon>Clostridiaceae</taxon>
        <taxon>Clostridium</taxon>
    </lineage>
</organism>
<evidence type="ECO:0000256" key="2">
    <source>
        <dbReference type="ARBA" id="ARBA00022723"/>
    </source>
</evidence>
<dbReference type="Pfam" id="PF03328">
    <property type="entry name" value="HpcH_HpaI"/>
    <property type="match status" value="1"/>
</dbReference>
<comment type="caution">
    <text evidence="5">The sequence shown here is derived from an EMBL/GenBank/DDBJ whole genome shotgun (WGS) entry which is preliminary data.</text>
</comment>
<dbReference type="InterPro" id="IPR040442">
    <property type="entry name" value="Pyrv_kinase-like_dom_sf"/>
</dbReference>